<gene>
    <name evidence="2" type="ORF">UR34_C0011G0017</name>
</gene>
<keyword evidence="1" id="KW-0812">Transmembrane</keyword>
<reference evidence="2 3" key="1">
    <citation type="journal article" date="2015" name="Nature">
        <title>rRNA introns, odd ribosomes, and small enigmatic genomes across a large radiation of phyla.</title>
        <authorList>
            <person name="Brown C.T."/>
            <person name="Hug L.A."/>
            <person name="Thomas B.C."/>
            <person name="Sharon I."/>
            <person name="Castelle C.J."/>
            <person name="Singh A."/>
            <person name="Wilkins M.J."/>
            <person name="Williams K.H."/>
            <person name="Banfield J.F."/>
        </authorList>
    </citation>
    <scope>NUCLEOTIDE SEQUENCE [LARGE SCALE GENOMIC DNA]</scope>
</reference>
<dbReference type="EMBL" id="LBOV01000011">
    <property type="protein sequence ID" value="KKP43763.1"/>
    <property type="molecule type" value="Genomic_DNA"/>
</dbReference>
<protein>
    <submittedName>
        <fullName evidence="2">Uncharacterized protein</fullName>
    </submittedName>
</protein>
<dbReference type="Proteomes" id="UP000034302">
    <property type="component" value="Unassembled WGS sequence"/>
</dbReference>
<keyword evidence="1" id="KW-0472">Membrane</keyword>
<accession>A0A0F9ZHX2</accession>
<sequence>MNNNKKIDPYTILEKDLKETEREIEASRFNWRKVWIVIAILLMTGATYFIKDIMPKRDSLQSSFSCDDGYQFASDYEVEDPEKCKEEFEMGDARECCEVFVLEGFGNSEDYFTDPNKFYFKGYECTDDCSGHEAGYDWAYEKDIRNKEECSGNSQSFIEGCYSYVEEHN</sequence>
<comment type="caution">
    <text evidence="2">The sequence shown here is derived from an EMBL/GenBank/DDBJ whole genome shotgun (WGS) entry which is preliminary data.</text>
</comment>
<name>A0A0F9ZHX2_9BACT</name>
<dbReference type="AlphaFoldDB" id="A0A0F9ZHX2"/>
<keyword evidence="1" id="KW-1133">Transmembrane helix</keyword>
<evidence type="ECO:0000313" key="2">
    <source>
        <dbReference type="EMBL" id="KKP43763.1"/>
    </source>
</evidence>
<evidence type="ECO:0000313" key="3">
    <source>
        <dbReference type="Proteomes" id="UP000034302"/>
    </source>
</evidence>
<proteinExistence type="predicted"/>
<evidence type="ECO:0000256" key="1">
    <source>
        <dbReference type="SAM" id="Phobius"/>
    </source>
</evidence>
<organism evidence="2 3">
    <name type="scientific">candidate division WS6 bacterium GW2011_GWC1_33_20</name>
    <dbReference type="NCBI Taxonomy" id="1619089"/>
    <lineage>
        <taxon>Bacteria</taxon>
        <taxon>Candidatus Dojkabacteria</taxon>
    </lineage>
</organism>
<feature type="transmembrane region" description="Helical" evidence="1">
    <location>
        <begin position="34"/>
        <end position="50"/>
    </location>
</feature>